<dbReference type="PANTHER" id="PTHR47219">
    <property type="entry name" value="RAB GTPASE-ACTIVATING PROTEIN 1-LIKE"/>
    <property type="match status" value="1"/>
</dbReference>
<reference evidence="4" key="2">
    <citation type="submission" date="2025-08" db="UniProtKB">
        <authorList>
            <consortium name="Ensembl"/>
        </authorList>
    </citation>
    <scope>IDENTIFICATION</scope>
</reference>
<dbReference type="GO" id="GO:0031267">
    <property type="term" value="F:small GTPase binding"/>
    <property type="evidence" value="ECO:0007669"/>
    <property type="project" value="TreeGrafter"/>
</dbReference>
<dbReference type="Pfam" id="PF00566">
    <property type="entry name" value="RabGAP-TBC"/>
    <property type="match status" value="1"/>
</dbReference>
<dbReference type="STRING" id="51511.ENSCSAVP00000014762"/>
<dbReference type="Gene3D" id="1.10.8.270">
    <property type="entry name" value="putative rabgap domain of human tbc1 domain family member 14 like domains"/>
    <property type="match status" value="1"/>
</dbReference>
<dbReference type="AlphaFoldDB" id="H2ZAZ7"/>
<proteinExistence type="predicted"/>
<dbReference type="InterPro" id="IPR000195">
    <property type="entry name" value="Rab-GAP-TBC_dom"/>
</dbReference>
<dbReference type="GO" id="GO:0005096">
    <property type="term" value="F:GTPase activator activity"/>
    <property type="evidence" value="ECO:0007669"/>
    <property type="project" value="UniProtKB-KW"/>
</dbReference>
<dbReference type="PANTHER" id="PTHR47219:SF10">
    <property type="entry name" value="GROWTH HORMONE-REGULATED TBC PROTEIN 1"/>
    <property type="match status" value="1"/>
</dbReference>
<reference evidence="4" key="3">
    <citation type="submission" date="2025-09" db="UniProtKB">
        <authorList>
            <consortium name="Ensembl"/>
        </authorList>
    </citation>
    <scope>IDENTIFICATION</scope>
</reference>
<dbReference type="FunFam" id="1.10.8.270:FF:000016">
    <property type="entry name" value="TBC1 domain family member 2A"/>
    <property type="match status" value="1"/>
</dbReference>
<dbReference type="Gene3D" id="1.10.10.750">
    <property type="entry name" value="Ypt/Rab-GAP domain of gyp1p, domain 1"/>
    <property type="match status" value="1"/>
</dbReference>
<dbReference type="InParanoid" id="H2ZAZ7"/>
<dbReference type="Proteomes" id="UP000007875">
    <property type="component" value="Unassembled WGS sequence"/>
</dbReference>
<reference evidence="5" key="1">
    <citation type="submission" date="2003-08" db="EMBL/GenBank/DDBJ databases">
        <authorList>
            <person name="Birren B."/>
            <person name="Nusbaum C."/>
            <person name="Abebe A."/>
            <person name="Abouelleil A."/>
            <person name="Adekoya E."/>
            <person name="Ait-zahra M."/>
            <person name="Allen N."/>
            <person name="Allen T."/>
            <person name="An P."/>
            <person name="Anderson M."/>
            <person name="Anderson S."/>
            <person name="Arachchi H."/>
            <person name="Armbruster J."/>
            <person name="Bachantsang P."/>
            <person name="Baldwin J."/>
            <person name="Barry A."/>
            <person name="Bayul T."/>
            <person name="Blitshsteyn B."/>
            <person name="Bloom T."/>
            <person name="Blye J."/>
            <person name="Boguslavskiy L."/>
            <person name="Borowsky M."/>
            <person name="Boukhgalter B."/>
            <person name="Brunache A."/>
            <person name="Butler J."/>
            <person name="Calixte N."/>
            <person name="Calvo S."/>
            <person name="Camarata J."/>
            <person name="Campo K."/>
            <person name="Chang J."/>
            <person name="Cheshatsang Y."/>
            <person name="Citroen M."/>
            <person name="Collymore A."/>
            <person name="Considine T."/>
            <person name="Cook A."/>
            <person name="Cooke P."/>
            <person name="Corum B."/>
            <person name="Cuomo C."/>
            <person name="David R."/>
            <person name="Dawoe T."/>
            <person name="Degray S."/>
            <person name="Dodge S."/>
            <person name="Dooley K."/>
            <person name="Dorje P."/>
            <person name="Dorjee K."/>
            <person name="Dorris L."/>
            <person name="Duffey N."/>
            <person name="Dupes A."/>
            <person name="Elkins T."/>
            <person name="Engels R."/>
            <person name="Erickson J."/>
            <person name="Farina A."/>
            <person name="Faro S."/>
            <person name="Ferreira P."/>
            <person name="Fischer H."/>
            <person name="Fitzgerald M."/>
            <person name="Foley K."/>
            <person name="Gage D."/>
            <person name="Galagan J."/>
            <person name="Gearin G."/>
            <person name="Gnerre S."/>
            <person name="Gnirke A."/>
            <person name="Goyette A."/>
            <person name="Graham J."/>
            <person name="Grandbois E."/>
            <person name="Gyaltsen K."/>
            <person name="Hafez N."/>
            <person name="Hagopian D."/>
            <person name="Hagos B."/>
            <person name="Hall J."/>
            <person name="Hatcher B."/>
            <person name="Heller A."/>
            <person name="Higgins H."/>
            <person name="Honan T."/>
            <person name="Horn A."/>
            <person name="Houde N."/>
            <person name="Hughes L."/>
            <person name="Hulme W."/>
            <person name="Husby E."/>
            <person name="Iliev I."/>
            <person name="Jaffe D."/>
            <person name="Jones C."/>
            <person name="Kamal M."/>
            <person name="Kamat A."/>
            <person name="Kamvysselis M."/>
            <person name="Karlsson E."/>
            <person name="Kells C."/>
            <person name="Kieu A."/>
            <person name="Kisner P."/>
            <person name="Kodira C."/>
            <person name="Kulbokas E."/>
            <person name="Labutti K."/>
            <person name="Lama D."/>
            <person name="Landers T."/>
            <person name="Leger J."/>
            <person name="Levine S."/>
            <person name="Lewis D."/>
            <person name="Lewis T."/>
            <person name="Lindblad-toh K."/>
            <person name="Liu X."/>
            <person name="Lokyitsang T."/>
            <person name="Lokyitsang Y."/>
            <person name="Lucien O."/>
            <person name="Lui A."/>
            <person name="Ma L.J."/>
            <person name="Mabbitt R."/>
            <person name="Macdonald J."/>
            <person name="Maclean C."/>
            <person name="Major J."/>
            <person name="Manning J."/>
            <person name="Marabella R."/>
            <person name="Maru K."/>
            <person name="Matthews C."/>
            <person name="Mauceli E."/>
            <person name="Mccarthy M."/>
            <person name="Mcdonough S."/>
            <person name="Mcghee T."/>
            <person name="Meldrim J."/>
            <person name="Meneus L."/>
            <person name="Mesirov J."/>
            <person name="Mihalev A."/>
            <person name="Mihova T."/>
            <person name="Mikkelsen T."/>
            <person name="Mlenga V."/>
            <person name="Moru K."/>
            <person name="Mozes J."/>
            <person name="Mulrain L."/>
            <person name="Munson G."/>
            <person name="Naylor J."/>
            <person name="Newes C."/>
            <person name="Nguyen C."/>
            <person name="Nguyen N."/>
            <person name="Nguyen T."/>
            <person name="Nicol R."/>
            <person name="Nielsen C."/>
            <person name="Nizzari M."/>
            <person name="Norbu C."/>
            <person name="Norbu N."/>
            <person name="O'donnell P."/>
            <person name="Okoawo O."/>
            <person name="O'leary S."/>
            <person name="Omotosho B."/>
            <person name="O'neill K."/>
            <person name="Osman S."/>
            <person name="Parker S."/>
            <person name="Perrin D."/>
            <person name="Phunkhang P."/>
            <person name="Piqani B."/>
            <person name="Purcell S."/>
            <person name="Rachupka T."/>
            <person name="Ramasamy U."/>
            <person name="Rameau R."/>
            <person name="Ray V."/>
            <person name="Raymond C."/>
            <person name="Retta R."/>
            <person name="Richardson S."/>
            <person name="Rise C."/>
            <person name="Rodriguez J."/>
            <person name="Rogers J."/>
            <person name="Rogov P."/>
            <person name="Rutman M."/>
            <person name="Schupbach R."/>
            <person name="Seaman C."/>
            <person name="Settipalli S."/>
            <person name="Sharpe T."/>
            <person name="Sheridan J."/>
            <person name="Sherpa N."/>
            <person name="Shi J."/>
            <person name="Smirnov S."/>
            <person name="Smith C."/>
            <person name="Sougnez C."/>
            <person name="Spencer B."/>
            <person name="Stalker J."/>
            <person name="Stange-thomann N."/>
            <person name="Stavropoulos S."/>
            <person name="Stetson K."/>
            <person name="Stone C."/>
            <person name="Stone S."/>
            <person name="Stubbs M."/>
            <person name="Talamas J."/>
            <person name="Tchuinga P."/>
            <person name="Tenzing P."/>
            <person name="Tesfaye S."/>
            <person name="Theodore J."/>
            <person name="Thoulutsang Y."/>
            <person name="Topham K."/>
            <person name="Towey S."/>
            <person name="Tsamla T."/>
            <person name="Tsomo N."/>
            <person name="Vallee D."/>
            <person name="Vassiliev H."/>
            <person name="Venkataraman V."/>
            <person name="Vinson J."/>
            <person name="Vo A."/>
            <person name="Wade C."/>
            <person name="Wang S."/>
            <person name="Wangchuk T."/>
            <person name="Wangdi T."/>
            <person name="Whittaker C."/>
            <person name="Wilkinson J."/>
            <person name="Wu Y."/>
            <person name="Wyman D."/>
            <person name="Yadav S."/>
            <person name="Yang S."/>
            <person name="Yang X."/>
            <person name="Yeager S."/>
            <person name="Yee E."/>
            <person name="Young G."/>
            <person name="Zainoun J."/>
            <person name="Zembeck L."/>
            <person name="Zimmer A."/>
            <person name="Zody M."/>
            <person name="Lander E."/>
        </authorList>
    </citation>
    <scope>NUCLEOTIDE SEQUENCE [LARGE SCALE GENOMIC DNA]</scope>
</reference>
<evidence type="ECO:0000259" key="3">
    <source>
        <dbReference type="PROSITE" id="PS50086"/>
    </source>
</evidence>
<dbReference type="SUPFAM" id="SSF47923">
    <property type="entry name" value="Ypt/Rab-GAP domain of gyp1p"/>
    <property type="match status" value="2"/>
</dbReference>
<dbReference type="Gene3D" id="1.10.472.80">
    <property type="entry name" value="Ypt/Rab-GAP domain of gyp1p, domain 3"/>
    <property type="match status" value="1"/>
</dbReference>
<comment type="function">
    <text evidence="2">May act as a GTPase-activating protein for Rab family protein(s).</text>
</comment>
<organism evidence="4 5">
    <name type="scientific">Ciona savignyi</name>
    <name type="common">Pacific transparent sea squirt</name>
    <dbReference type="NCBI Taxonomy" id="51511"/>
    <lineage>
        <taxon>Eukaryota</taxon>
        <taxon>Metazoa</taxon>
        <taxon>Chordata</taxon>
        <taxon>Tunicata</taxon>
        <taxon>Ascidiacea</taxon>
        <taxon>Phlebobranchia</taxon>
        <taxon>Cionidae</taxon>
        <taxon>Ciona</taxon>
    </lineage>
</organism>
<dbReference type="InterPro" id="IPR035969">
    <property type="entry name" value="Rab-GAP_TBC_sf"/>
</dbReference>
<name>H2ZAZ7_CIOSA</name>
<keyword evidence="5" id="KW-1185">Reference proteome</keyword>
<protein>
    <recommendedName>
        <fullName evidence="3">Rab-GAP TBC domain-containing protein</fullName>
    </recommendedName>
</protein>
<dbReference type="Ensembl" id="ENSCSAVT00000014935.1">
    <property type="protein sequence ID" value="ENSCSAVP00000014762.1"/>
    <property type="gene ID" value="ENSCSAVG00000008632.1"/>
</dbReference>
<dbReference type="OMA" id="DTMIQDS"/>
<evidence type="ECO:0000313" key="5">
    <source>
        <dbReference type="Proteomes" id="UP000007875"/>
    </source>
</evidence>
<dbReference type="PROSITE" id="PS50086">
    <property type="entry name" value="TBC_RABGAP"/>
    <property type="match status" value="1"/>
</dbReference>
<feature type="domain" description="Rab-GAP TBC" evidence="3">
    <location>
        <begin position="83"/>
        <end position="275"/>
    </location>
</feature>
<dbReference type="SMART" id="SM00164">
    <property type="entry name" value="TBC"/>
    <property type="match status" value="1"/>
</dbReference>
<sequence>MANKEVQKNGKFAGSSTLGKLSKIDPHGFERSDNFDYVSYEIFESEYLGVLAHRAKRWNQIIKDGDKKTIHSNGKVKRFCRKGIPDCYRAKTWMNLSGATKRMENSLDVYEKLLETGCSNDVELIEAIKTDLNRTFPENIYFNGKMTDDKRQSLYNILLAYGRRSPAIGYCQGINFVAALILLVVKDEEKSFWLLSTLLDHILPQYYTKSMLSLRVEMEVLKELVSSKYPLCQEVMERAQAPWMIVASKWIICLFIDVFPIETVLRIWDCMFVEGSKILLRATLCVIKQNETKLLLCKDMPEIVKLFESIKTDTTVLECHHFMQKCF</sequence>
<evidence type="ECO:0000256" key="2">
    <source>
        <dbReference type="ARBA" id="ARBA00043879"/>
    </source>
</evidence>
<accession>H2ZAZ7</accession>
<evidence type="ECO:0000313" key="4">
    <source>
        <dbReference type="Ensembl" id="ENSCSAVP00000014762.1"/>
    </source>
</evidence>
<keyword evidence="1" id="KW-0343">GTPase activation</keyword>
<dbReference type="eggNOG" id="KOG2058">
    <property type="taxonomic scope" value="Eukaryota"/>
</dbReference>
<dbReference type="GeneTree" id="ENSGT00940000170581"/>
<evidence type="ECO:0000256" key="1">
    <source>
        <dbReference type="ARBA" id="ARBA00022468"/>
    </source>
</evidence>
<dbReference type="HOGENOM" id="CLU_005350_1_0_1"/>
<dbReference type="InterPro" id="IPR050302">
    <property type="entry name" value="Rab_GAP_TBC_domain"/>
</dbReference>